<reference evidence="2 3" key="2">
    <citation type="journal article" date="2011" name="Stand. Genomic Sci.">
        <title>Complete genome sequence of Mahella australiensis type strain (50-1 BON).</title>
        <authorList>
            <person name="Sikorski J."/>
            <person name="Teshima H."/>
            <person name="Nolan M."/>
            <person name="Lucas S."/>
            <person name="Hammon N."/>
            <person name="Deshpande S."/>
            <person name="Cheng J.F."/>
            <person name="Pitluck S."/>
            <person name="Liolios K."/>
            <person name="Pagani I."/>
            <person name="Ivanova N."/>
            <person name="Huntemann M."/>
            <person name="Mavromatis K."/>
            <person name="Ovchinikova G."/>
            <person name="Pati A."/>
            <person name="Tapia R."/>
            <person name="Han C."/>
            <person name="Goodwin L."/>
            <person name="Chen A."/>
            <person name="Palaniappan K."/>
            <person name="Land M."/>
            <person name="Hauser L."/>
            <person name="Ngatchou-Djao O.D."/>
            <person name="Rohde M."/>
            <person name="Pukall R."/>
            <person name="Spring S."/>
            <person name="Abt B."/>
            <person name="Goker M."/>
            <person name="Detter J.C."/>
            <person name="Woyke T."/>
            <person name="Bristow J."/>
            <person name="Markowitz V."/>
            <person name="Hugenholtz P."/>
            <person name="Eisen J.A."/>
            <person name="Kyrpides N.C."/>
            <person name="Klenk H.P."/>
            <person name="Lapidus A."/>
        </authorList>
    </citation>
    <scope>NUCLEOTIDE SEQUENCE [LARGE SCALE GENOMIC DNA]</scope>
    <source>
        <strain evidence="3">DSM 15567 / CIP 107919 / 50-1 BON</strain>
    </source>
</reference>
<dbReference type="HOGENOM" id="CLU_032287_0_0_9"/>
<protein>
    <submittedName>
        <fullName evidence="2">DNA primase</fullName>
    </submittedName>
</protein>
<dbReference type="GO" id="GO:0006260">
    <property type="term" value="P:DNA replication"/>
    <property type="evidence" value="ECO:0007669"/>
    <property type="project" value="InterPro"/>
</dbReference>
<evidence type="ECO:0000313" key="2">
    <source>
        <dbReference type="EMBL" id="AEE97608.1"/>
    </source>
</evidence>
<dbReference type="InterPro" id="IPR036977">
    <property type="entry name" value="DNA_primase_Znf_CHC2"/>
</dbReference>
<dbReference type="AlphaFoldDB" id="F3ZWY6"/>
<proteinExistence type="predicted"/>
<dbReference type="InterPro" id="IPR034154">
    <property type="entry name" value="TOPRIM_DnaG/twinkle"/>
</dbReference>
<dbReference type="RefSeq" id="WP_013782034.1">
    <property type="nucleotide sequence ID" value="NC_015520.1"/>
</dbReference>
<dbReference type="GO" id="GO:0003677">
    <property type="term" value="F:DNA binding"/>
    <property type="evidence" value="ECO:0007669"/>
    <property type="project" value="InterPro"/>
</dbReference>
<dbReference type="OrthoDB" id="2665710at2"/>
<name>F3ZWY6_MAHA5</name>
<gene>
    <name evidence="2" type="ordered locus">Mahau_2448</name>
</gene>
<sequence>MSDIKEIHILDVADRLGLTPQPKTRTEYVARCPICGDSNDKRHKHLYLNIVEDKYYCTRCGIGGYAIGLYAKATGIDTKEAYRELINDAPVSHTAVKPSVVNVPDTADIKTRDETYTALLKKLELYINHTADLRRRGLTVKEIISRGYRSVPQEAAARQSICRALIQTGHMLKGVPGFYTDDNGNWDFYGSAGYLIPVRDVEGRIQGMQVRLDSPGIGGKYRWFSMPDKDNSVSAKSWVHTSYGIDDEVWITEGPLKADVASFLTGHTFIGVAGVNATKGLAEQLKQMGIKEAVVAFDMDFVRNEHVEEAIKHLHASLKKAGIKTATACWHPGMGKGIDDAILSGANIEITGRKVSLLKRIFGAK</sequence>
<feature type="domain" description="DUF3854" evidence="1">
    <location>
        <begin position="249"/>
        <end position="344"/>
    </location>
</feature>
<dbReference type="Pfam" id="PF12965">
    <property type="entry name" value="DUF3854"/>
    <property type="match status" value="1"/>
</dbReference>
<accession>F3ZWY6</accession>
<evidence type="ECO:0000313" key="3">
    <source>
        <dbReference type="Proteomes" id="UP000008457"/>
    </source>
</evidence>
<organism evidence="2 3">
    <name type="scientific">Mahella australiensis (strain DSM 15567 / CIP 107919 / 50-1 BON)</name>
    <dbReference type="NCBI Taxonomy" id="697281"/>
    <lineage>
        <taxon>Bacteria</taxon>
        <taxon>Bacillati</taxon>
        <taxon>Bacillota</taxon>
        <taxon>Clostridia</taxon>
        <taxon>Thermoanaerobacterales</taxon>
        <taxon>Thermoanaerobacterales Family IV. Incertae Sedis</taxon>
        <taxon>Mahella</taxon>
    </lineage>
</organism>
<keyword evidence="3" id="KW-1185">Reference proteome</keyword>
<dbReference type="Proteomes" id="UP000008457">
    <property type="component" value="Chromosome"/>
</dbReference>
<dbReference type="GO" id="GO:0008270">
    <property type="term" value="F:zinc ion binding"/>
    <property type="evidence" value="ECO:0007669"/>
    <property type="project" value="InterPro"/>
</dbReference>
<dbReference type="Gene3D" id="3.90.580.10">
    <property type="entry name" value="Zinc finger, CHC2-type domain"/>
    <property type="match status" value="1"/>
</dbReference>
<evidence type="ECO:0000259" key="1">
    <source>
        <dbReference type="Pfam" id="PF12965"/>
    </source>
</evidence>
<dbReference type="eggNOG" id="COG0358">
    <property type="taxonomic scope" value="Bacteria"/>
</dbReference>
<reference evidence="3" key="1">
    <citation type="submission" date="2010-11" db="EMBL/GenBank/DDBJ databases">
        <title>The complete genome of Mahella australiensis DSM 15567.</title>
        <authorList>
            <consortium name="US DOE Joint Genome Institute (JGI-PGF)"/>
            <person name="Lucas S."/>
            <person name="Copeland A."/>
            <person name="Lapidus A."/>
            <person name="Bruce D."/>
            <person name="Goodwin L."/>
            <person name="Pitluck S."/>
            <person name="Kyrpides N."/>
            <person name="Mavromatis K."/>
            <person name="Pagani I."/>
            <person name="Ivanova N."/>
            <person name="Teshima H."/>
            <person name="Brettin T."/>
            <person name="Detter J.C."/>
            <person name="Han C."/>
            <person name="Tapia R."/>
            <person name="Land M."/>
            <person name="Hauser L."/>
            <person name="Markowitz V."/>
            <person name="Cheng J.-F."/>
            <person name="Hugenholtz P."/>
            <person name="Woyke T."/>
            <person name="Wu D."/>
            <person name="Spring S."/>
            <person name="Pukall R."/>
            <person name="Steenblock K."/>
            <person name="Schneider S."/>
            <person name="Klenk H.-P."/>
            <person name="Eisen J.A."/>
        </authorList>
    </citation>
    <scope>NUCLEOTIDE SEQUENCE [LARGE SCALE GENOMIC DNA]</scope>
    <source>
        <strain evidence="3">DSM 15567 / CIP 107919 / 50-1 BON</strain>
    </source>
</reference>
<dbReference type="EMBL" id="CP002360">
    <property type="protein sequence ID" value="AEE97608.1"/>
    <property type="molecule type" value="Genomic_DNA"/>
</dbReference>
<dbReference type="CDD" id="cd01029">
    <property type="entry name" value="TOPRIM_primases"/>
    <property type="match status" value="1"/>
</dbReference>
<dbReference type="SUPFAM" id="SSF57783">
    <property type="entry name" value="Zinc beta-ribbon"/>
    <property type="match status" value="1"/>
</dbReference>
<dbReference type="InterPro" id="IPR024385">
    <property type="entry name" value="DUF3854"/>
</dbReference>
<dbReference type="STRING" id="697281.Mahau_2448"/>
<dbReference type="KEGG" id="mas:Mahau_2448"/>